<dbReference type="Proteomes" id="UP000270112">
    <property type="component" value="Unassembled WGS sequence"/>
</dbReference>
<evidence type="ECO:0000313" key="3">
    <source>
        <dbReference type="EMBL" id="RNM42046.1"/>
    </source>
</evidence>
<accession>A0A3N0IZ88</accession>
<feature type="region of interest" description="Disordered" evidence="1">
    <location>
        <begin position="222"/>
        <end position="246"/>
    </location>
</feature>
<name>A0A3N0IZ88_9ACTN</name>
<dbReference type="InterPro" id="IPR020945">
    <property type="entry name" value="DMSO/NO3_reduct_chaperone"/>
</dbReference>
<reference evidence="5" key="2">
    <citation type="submission" date="2018-05" db="EMBL/GenBank/DDBJ databases">
        <title>Genome Sequencing of selected type strains of the family Eggerthellaceae.</title>
        <authorList>
            <person name="Danylec N."/>
            <person name="Stoll D.A."/>
            <person name="Doetsch A."/>
            <person name="Huch M."/>
        </authorList>
    </citation>
    <scope>NUCLEOTIDE SEQUENCE [LARGE SCALE GENOMIC DNA]</scope>
    <source>
        <strain evidence="5">DSM 16107</strain>
    </source>
</reference>
<dbReference type="Gene3D" id="1.10.3480.10">
    <property type="entry name" value="TorD-like"/>
    <property type="match status" value="1"/>
</dbReference>
<evidence type="ECO:0000256" key="1">
    <source>
        <dbReference type="SAM" id="MobiDB-lite"/>
    </source>
</evidence>
<evidence type="ECO:0000313" key="5">
    <source>
        <dbReference type="Proteomes" id="UP000270112"/>
    </source>
</evidence>
<evidence type="ECO:0000313" key="4">
    <source>
        <dbReference type="Proteomes" id="UP000253817"/>
    </source>
</evidence>
<dbReference type="EMBL" id="PPTT01000017">
    <property type="protein sequence ID" value="RDB68268.1"/>
    <property type="molecule type" value="Genomic_DNA"/>
</dbReference>
<keyword evidence="4" id="KW-1185">Reference proteome</keyword>
<sequence length="246" mass="27289">MEYDEMFTVLSMCFAPVAKDEWRQLAEGPLWSDFLDAARRGLQDDGAFGAPESPMARARVRCPLQEFLSAGEVKALFAPPTCDEKRLFAARHFTGGLPASAVPVESLYAPWSNGALPSPFSKAEGMYQGDSARYMRDLVERMGMEVPPEFAACADHLALELDLVAVMLRSGMREEARRFTAERFSWLTAYRMRLLELADDARFYIGLVDVLLGVRARLAPAPGAEGGKREKDAYARAGRDRSHACI</sequence>
<dbReference type="OrthoDB" id="3173009at2"/>
<dbReference type="Pfam" id="PF02613">
    <property type="entry name" value="Nitrate_red_del"/>
    <property type="match status" value="1"/>
</dbReference>
<organism evidence="3 5">
    <name type="scientific">Eggerthella sinensis</name>
    <dbReference type="NCBI Taxonomy" id="242230"/>
    <lineage>
        <taxon>Bacteria</taxon>
        <taxon>Bacillati</taxon>
        <taxon>Actinomycetota</taxon>
        <taxon>Coriobacteriia</taxon>
        <taxon>Eggerthellales</taxon>
        <taxon>Eggerthellaceae</taxon>
        <taxon>Eggerthella</taxon>
    </lineage>
</organism>
<reference evidence="3" key="3">
    <citation type="journal article" date="2019" name="Microbiol. Resour. Announc.">
        <title>Draft Genome Sequences of Type Strains of Gordonibacter faecihominis, Paraeggerthella hongkongensis, Parvibacter caecicola,Slackia equolifaciens, Slackia faecicanis, and Slackia isoflavoniconvertens.</title>
        <authorList>
            <person name="Danylec N."/>
            <person name="Stoll D.A."/>
            <person name="Dotsch A."/>
            <person name="Huch M."/>
        </authorList>
    </citation>
    <scope>NUCLEOTIDE SEQUENCE</scope>
    <source>
        <strain evidence="3">DSM 16107</strain>
    </source>
</reference>
<evidence type="ECO:0000313" key="2">
    <source>
        <dbReference type="EMBL" id="RDB68268.1"/>
    </source>
</evidence>
<dbReference type="AlphaFoldDB" id="A0A3N0IZ88"/>
<feature type="compositionally biased region" description="Basic and acidic residues" evidence="1">
    <location>
        <begin position="226"/>
        <end position="246"/>
    </location>
</feature>
<dbReference type="EMBL" id="QICC01000020">
    <property type="protein sequence ID" value="RNM42046.1"/>
    <property type="molecule type" value="Genomic_DNA"/>
</dbReference>
<dbReference type="SUPFAM" id="SSF89155">
    <property type="entry name" value="TorD-like"/>
    <property type="match status" value="1"/>
</dbReference>
<dbReference type="RefSeq" id="WP_114546680.1">
    <property type="nucleotide sequence ID" value="NZ_PPTT01000017.1"/>
</dbReference>
<protein>
    <submittedName>
        <fullName evidence="3">Nitrate reductase delta subunit</fullName>
    </submittedName>
</protein>
<dbReference type="Proteomes" id="UP000253817">
    <property type="component" value="Unassembled WGS sequence"/>
</dbReference>
<proteinExistence type="predicted"/>
<comment type="caution">
    <text evidence="3">The sequence shown here is derived from an EMBL/GenBank/DDBJ whole genome shotgun (WGS) entry which is preliminary data.</text>
</comment>
<gene>
    <name evidence="2" type="ORF">C1876_10505</name>
    <name evidence="3" type="ORF">DMP09_06620</name>
</gene>
<dbReference type="InterPro" id="IPR036411">
    <property type="entry name" value="TorD-like_sf"/>
</dbReference>
<reference evidence="2 4" key="1">
    <citation type="journal article" date="2018" name="Elife">
        <title>Discovery and characterization of a prevalent human gut bacterial enzyme sufficient for the inactivation of a family of plant toxins.</title>
        <authorList>
            <person name="Koppel N."/>
            <person name="Bisanz J.E."/>
            <person name="Pandelia M.E."/>
            <person name="Turnbaugh P.J."/>
            <person name="Balskus E.P."/>
        </authorList>
    </citation>
    <scope>NUCLEOTIDE SEQUENCE [LARGE SCALE GENOMIC DNA]</scope>
    <source>
        <strain evidence="2 4">DSM 16107</strain>
    </source>
</reference>